<name>A0AAN5CB10_9BILA</name>
<protein>
    <submittedName>
        <fullName evidence="1">Uncharacterized protein</fullName>
    </submittedName>
</protein>
<dbReference type="EMBL" id="BTRK01000002">
    <property type="protein sequence ID" value="GMR35509.1"/>
    <property type="molecule type" value="Genomic_DNA"/>
</dbReference>
<evidence type="ECO:0000313" key="2">
    <source>
        <dbReference type="Proteomes" id="UP001328107"/>
    </source>
</evidence>
<keyword evidence="2" id="KW-1185">Reference proteome</keyword>
<feature type="non-terminal residue" evidence="1">
    <location>
        <position position="1"/>
    </location>
</feature>
<dbReference type="Proteomes" id="UP001328107">
    <property type="component" value="Unassembled WGS sequence"/>
</dbReference>
<reference evidence="2" key="1">
    <citation type="submission" date="2022-10" db="EMBL/GenBank/DDBJ databases">
        <title>Genome assembly of Pristionchus species.</title>
        <authorList>
            <person name="Yoshida K."/>
            <person name="Sommer R.J."/>
        </authorList>
    </citation>
    <scope>NUCLEOTIDE SEQUENCE [LARGE SCALE GENOMIC DNA]</scope>
    <source>
        <strain evidence="2">RS5460</strain>
    </source>
</reference>
<comment type="caution">
    <text evidence="1">The sequence shown here is derived from an EMBL/GenBank/DDBJ whole genome shotgun (WGS) entry which is preliminary data.</text>
</comment>
<organism evidence="1 2">
    <name type="scientific">Pristionchus mayeri</name>
    <dbReference type="NCBI Taxonomy" id="1317129"/>
    <lineage>
        <taxon>Eukaryota</taxon>
        <taxon>Metazoa</taxon>
        <taxon>Ecdysozoa</taxon>
        <taxon>Nematoda</taxon>
        <taxon>Chromadorea</taxon>
        <taxon>Rhabditida</taxon>
        <taxon>Rhabditina</taxon>
        <taxon>Diplogasteromorpha</taxon>
        <taxon>Diplogasteroidea</taxon>
        <taxon>Neodiplogasteridae</taxon>
        <taxon>Pristionchus</taxon>
    </lineage>
</organism>
<dbReference type="AlphaFoldDB" id="A0AAN5CB10"/>
<accession>A0AAN5CB10</accession>
<gene>
    <name evidence="1" type="ORF">PMAYCL1PPCAC_05704</name>
</gene>
<evidence type="ECO:0000313" key="1">
    <source>
        <dbReference type="EMBL" id="GMR35509.1"/>
    </source>
</evidence>
<proteinExistence type="predicted"/>
<sequence>SNHKRQKVGRPATFDDYHCKMLCTENTECLTYICTEYECFHLGDKCLDQTTCILPYNEWVKKTADADCTVVIDMPPNYDVGYVPNPSLAMAISVEGVKPTLKSFEPCNDGPYVMDLTLPDNSHRVMSNYWDDLEWDGKIESGNDFIHKYV</sequence>